<protein>
    <submittedName>
        <fullName evidence="1">Phage tail tube protein</fullName>
    </submittedName>
</protein>
<dbReference type="RefSeq" id="WP_186950301.1">
    <property type="nucleotide sequence ID" value="NZ_JACOPL010000021.1"/>
</dbReference>
<dbReference type="Proteomes" id="UP000606499">
    <property type="component" value="Unassembled WGS sequence"/>
</dbReference>
<keyword evidence="2" id="KW-1185">Reference proteome</keyword>
<reference evidence="1" key="1">
    <citation type="submission" date="2020-08" db="EMBL/GenBank/DDBJ databases">
        <title>Genome public.</title>
        <authorList>
            <person name="Liu C."/>
            <person name="Sun Q."/>
        </authorList>
    </citation>
    <scope>NUCLEOTIDE SEQUENCE</scope>
    <source>
        <strain evidence="1">NSJ-28</strain>
    </source>
</reference>
<proteinExistence type="predicted"/>
<name>A0A923LWD5_9FIRM</name>
<sequence>MNPTMNANDAVYGSLAECYVTIDGNRYNMMQLYDFESSAAINLIDVPILGRTGKGKKPAGWSGTWKGTAHYNQSVFRKWFLHYKKTGELTPFEIQVSNEDPSSAAGRQTITHTGCLIDSIILAKFNAGDDLLDEEISGTFDDWDMPETFDMLDGME</sequence>
<organism evidence="1 2">
    <name type="scientific">Agathobaculum faecis</name>
    <dbReference type="NCBI Taxonomy" id="2763013"/>
    <lineage>
        <taxon>Bacteria</taxon>
        <taxon>Bacillati</taxon>
        <taxon>Bacillota</taxon>
        <taxon>Clostridia</taxon>
        <taxon>Eubacteriales</taxon>
        <taxon>Butyricicoccaceae</taxon>
        <taxon>Agathobaculum</taxon>
    </lineage>
</organism>
<dbReference type="AlphaFoldDB" id="A0A923LWD5"/>
<dbReference type="Gene3D" id="2.30.110.40">
    <property type="entry name" value="Phage tail tube protein"/>
    <property type="match status" value="1"/>
</dbReference>
<evidence type="ECO:0000313" key="1">
    <source>
        <dbReference type="EMBL" id="MBC5726611.1"/>
    </source>
</evidence>
<dbReference type="EMBL" id="JACOPL010000021">
    <property type="protein sequence ID" value="MBC5726611.1"/>
    <property type="molecule type" value="Genomic_DNA"/>
</dbReference>
<dbReference type="InterPro" id="IPR018989">
    <property type="entry name" value="DUF2001"/>
</dbReference>
<dbReference type="InterPro" id="IPR038628">
    <property type="entry name" value="XkdM-like_sf"/>
</dbReference>
<dbReference type="Pfam" id="PF09393">
    <property type="entry name" value="DUF2001"/>
    <property type="match status" value="1"/>
</dbReference>
<gene>
    <name evidence="1" type="ORF">H8S45_14240</name>
</gene>
<comment type="caution">
    <text evidence="1">The sequence shown here is derived from an EMBL/GenBank/DDBJ whole genome shotgun (WGS) entry which is preliminary data.</text>
</comment>
<dbReference type="SUPFAM" id="SSF69279">
    <property type="entry name" value="Phage tail proteins"/>
    <property type="match status" value="1"/>
</dbReference>
<accession>A0A923LWD5</accession>
<evidence type="ECO:0000313" key="2">
    <source>
        <dbReference type="Proteomes" id="UP000606499"/>
    </source>
</evidence>